<reference evidence="5 6" key="1">
    <citation type="submission" date="2019-01" db="EMBL/GenBank/DDBJ databases">
        <title>Draft genomes of a novel of Aminipila strains.</title>
        <authorList>
            <person name="Ma S."/>
        </authorList>
    </citation>
    <scope>NUCLEOTIDE SEQUENCE [LARGE SCALE GENOMIC DNA]</scope>
    <source>
        <strain evidence="6">JN-39</strain>
    </source>
</reference>
<evidence type="ECO:0000256" key="2">
    <source>
        <dbReference type="ARBA" id="ARBA00023125"/>
    </source>
</evidence>
<gene>
    <name evidence="5" type="ORF">EQM06_05795</name>
</gene>
<dbReference type="GO" id="GO:0003677">
    <property type="term" value="F:DNA binding"/>
    <property type="evidence" value="ECO:0007669"/>
    <property type="project" value="UniProtKB-KW"/>
</dbReference>
<organism evidence="5 6">
    <name type="scientific">Aminipila luticellarii</name>
    <dbReference type="NCBI Taxonomy" id="2507160"/>
    <lineage>
        <taxon>Bacteria</taxon>
        <taxon>Bacillati</taxon>
        <taxon>Bacillota</taxon>
        <taxon>Clostridia</taxon>
        <taxon>Peptostreptococcales</taxon>
        <taxon>Anaerovoracaceae</taxon>
        <taxon>Aminipila</taxon>
    </lineage>
</organism>
<keyword evidence="3" id="KW-0804">Transcription</keyword>
<dbReference type="PANTHER" id="PTHR42756">
    <property type="entry name" value="TRANSCRIPTIONAL REGULATOR, MARR"/>
    <property type="match status" value="1"/>
</dbReference>
<dbReference type="GO" id="GO:0003700">
    <property type="term" value="F:DNA-binding transcription factor activity"/>
    <property type="evidence" value="ECO:0007669"/>
    <property type="project" value="InterPro"/>
</dbReference>
<dbReference type="SUPFAM" id="SSF46785">
    <property type="entry name" value="Winged helix' DNA-binding domain"/>
    <property type="match status" value="1"/>
</dbReference>
<name>A0A410PV01_9FIRM</name>
<dbReference type="PRINTS" id="PR00598">
    <property type="entry name" value="HTHMARR"/>
</dbReference>
<dbReference type="Proteomes" id="UP000287601">
    <property type="component" value="Chromosome"/>
</dbReference>
<dbReference type="KEGG" id="amij:EQM06_05795"/>
<sequence>MNYVELAEQFLQKSHQLQTYTHHKKIDGIMRGEAFVIIYISESGGKVLPSEISREMNISSARIATALNSLEKKGLITRQIDVSDRRKILVDLTADGKSLAIEHKQMALVAATHTMELLGETDAKEFIRIISKIIDLMPAIKEKEKE</sequence>
<dbReference type="EMBL" id="CP035281">
    <property type="protein sequence ID" value="QAT42781.1"/>
    <property type="molecule type" value="Genomic_DNA"/>
</dbReference>
<evidence type="ECO:0000313" key="5">
    <source>
        <dbReference type="EMBL" id="QAT42781.1"/>
    </source>
</evidence>
<dbReference type="InterPro" id="IPR000835">
    <property type="entry name" value="HTH_MarR-typ"/>
</dbReference>
<protein>
    <submittedName>
        <fullName evidence="5">MarR family transcriptional regulator</fullName>
    </submittedName>
</protein>
<feature type="domain" description="HTH marR-type" evidence="4">
    <location>
        <begin position="3"/>
        <end position="135"/>
    </location>
</feature>
<dbReference type="OrthoDB" id="3237509at2"/>
<keyword evidence="1" id="KW-0805">Transcription regulation</keyword>
<accession>A0A410PV01</accession>
<dbReference type="Gene3D" id="1.10.10.10">
    <property type="entry name" value="Winged helix-like DNA-binding domain superfamily/Winged helix DNA-binding domain"/>
    <property type="match status" value="1"/>
</dbReference>
<dbReference type="PANTHER" id="PTHR42756:SF1">
    <property type="entry name" value="TRANSCRIPTIONAL REPRESSOR OF EMRAB OPERON"/>
    <property type="match status" value="1"/>
</dbReference>
<dbReference type="InterPro" id="IPR036390">
    <property type="entry name" value="WH_DNA-bd_sf"/>
</dbReference>
<evidence type="ECO:0000256" key="3">
    <source>
        <dbReference type="ARBA" id="ARBA00023163"/>
    </source>
</evidence>
<keyword evidence="2" id="KW-0238">DNA-binding</keyword>
<dbReference type="RefSeq" id="WP_128745430.1">
    <property type="nucleotide sequence ID" value="NZ_CP035281.1"/>
</dbReference>
<dbReference type="Pfam" id="PF12802">
    <property type="entry name" value="MarR_2"/>
    <property type="match status" value="1"/>
</dbReference>
<keyword evidence="6" id="KW-1185">Reference proteome</keyword>
<evidence type="ECO:0000256" key="1">
    <source>
        <dbReference type="ARBA" id="ARBA00023015"/>
    </source>
</evidence>
<dbReference type="AlphaFoldDB" id="A0A410PV01"/>
<evidence type="ECO:0000259" key="4">
    <source>
        <dbReference type="PROSITE" id="PS50995"/>
    </source>
</evidence>
<proteinExistence type="predicted"/>
<dbReference type="InterPro" id="IPR036388">
    <property type="entry name" value="WH-like_DNA-bd_sf"/>
</dbReference>
<evidence type="ECO:0000313" key="6">
    <source>
        <dbReference type="Proteomes" id="UP000287601"/>
    </source>
</evidence>
<dbReference type="PROSITE" id="PS50995">
    <property type="entry name" value="HTH_MARR_2"/>
    <property type="match status" value="1"/>
</dbReference>
<dbReference type="SMART" id="SM00347">
    <property type="entry name" value="HTH_MARR"/>
    <property type="match status" value="1"/>
</dbReference>